<dbReference type="GO" id="GO:0006543">
    <property type="term" value="P:L-glutamine catabolic process"/>
    <property type="evidence" value="ECO:0007669"/>
    <property type="project" value="TreeGrafter"/>
</dbReference>
<organism evidence="5 6">
    <name type="scientific">Aphanothece sacrum FPU1</name>
    <dbReference type="NCBI Taxonomy" id="1920663"/>
    <lineage>
        <taxon>Bacteria</taxon>
        <taxon>Bacillati</taxon>
        <taxon>Cyanobacteriota</taxon>
        <taxon>Cyanophyceae</taxon>
        <taxon>Oscillatoriophycideae</taxon>
        <taxon>Chroococcales</taxon>
        <taxon>Aphanothecaceae</taxon>
        <taxon>Aphanothece</taxon>
    </lineage>
</organism>
<dbReference type="EC" id="3.5.1.2" evidence="2"/>
<dbReference type="Gene3D" id="3.40.710.10">
    <property type="entry name" value="DD-peptidase/beta-lactamase superfamily"/>
    <property type="match status" value="1"/>
</dbReference>
<dbReference type="GO" id="GO:0006537">
    <property type="term" value="P:glutamate biosynthetic process"/>
    <property type="evidence" value="ECO:0007669"/>
    <property type="project" value="TreeGrafter"/>
</dbReference>
<comment type="catalytic activity">
    <reaction evidence="4">
        <text>L-glutamine + H2O = L-glutamate + NH4(+)</text>
        <dbReference type="Rhea" id="RHEA:15889"/>
        <dbReference type="ChEBI" id="CHEBI:15377"/>
        <dbReference type="ChEBI" id="CHEBI:28938"/>
        <dbReference type="ChEBI" id="CHEBI:29985"/>
        <dbReference type="ChEBI" id="CHEBI:58359"/>
        <dbReference type="EC" id="3.5.1.2"/>
    </reaction>
</comment>
<keyword evidence="6" id="KW-1185">Reference proteome</keyword>
<dbReference type="InterPro" id="IPR015868">
    <property type="entry name" value="Glutaminase"/>
</dbReference>
<dbReference type="OrthoDB" id="9788822at2"/>
<dbReference type="AlphaFoldDB" id="A0A401IC10"/>
<evidence type="ECO:0000313" key="5">
    <source>
        <dbReference type="EMBL" id="GBF78807.1"/>
    </source>
</evidence>
<dbReference type="PANTHER" id="PTHR12544">
    <property type="entry name" value="GLUTAMINASE"/>
    <property type="match status" value="1"/>
</dbReference>
<dbReference type="RefSeq" id="WP_124969835.1">
    <property type="nucleotide sequence ID" value="NZ_BDQK01000001.1"/>
</dbReference>
<dbReference type="GO" id="GO:0004359">
    <property type="term" value="F:glutaminase activity"/>
    <property type="evidence" value="ECO:0007669"/>
    <property type="project" value="UniProtKB-EC"/>
</dbReference>
<dbReference type="PANTHER" id="PTHR12544:SF48">
    <property type="entry name" value="GLUTAMINASE 1"/>
    <property type="match status" value="1"/>
</dbReference>
<sequence>MTQISNLTTQELSNWLTQAAKLAKTGKLPDYIPLLQENNPNLLAVCLLSIDQKIKTEGDINKIFPLMSIIKPFLLLYVLSQFGQESIFKKVGRKPSKYPFNSVKQIYLDQGFPRNPMINSGAITLASLLPGTDGQSRCNNLQKWLNNYGNCNLFLDEFMLESVASLPNMNNYIIVQELMDKGHITDPDQALDSYNHICCLSGTITDLAKLGLLLAKCPDSLSQENCLIVREIMTTCGLYEASADFAQQVGLPTKSGVSGAILSIIPEQGTIACYSPPLNAQGNSVASLFMIQKIAQWLNN</sequence>
<keyword evidence="3" id="KW-0378">Hydrolase</keyword>
<dbReference type="SUPFAM" id="SSF56601">
    <property type="entry name" value="beta-lactamase/transpeptidase-like"/>
    <property type="match status" value="1"/>
</dbReference>
<reference evidence="6" key="1">
    <citation type="submission" date="2017-05" db="EMBL/GenBank/DDBJ databases">
        <title>Physiological properties and genetic analysis related to exopolysaccharide production of fresh-water unicellular cyanobacterium Aphanothece sacrum, Suizenji Nori, that has been cultured as a food source in Japan.</title>
        <authorList>
            <person name="Kanesaki Y."/>
            <person name="Yoshikawa S."/>
            <person name="Ohki K."/>
        </authorList>
    </citation>
    <scope>NUCLEOTIDE SEQUENCE [LARGE SCALE GENOMIC DNA]</scope>
    <source>
        <strain evidence="6">FPU1</strain>
    </source>
</reference>
<accession>A0A401IC10</accession>
<name>A0A401IC10_APHSA</name>
<dbReference type="Proteomes" id="UP000287247">
    <property type="component" value="Unassembled WGS sequence"/>
</dbReference>
<evidence type="ECO:0000256" key="1">
    <source>
        <dbReference type="ARBA" id="ARBA00011076"/>
    </source>
</evidence>
<evidence type="ECO:0000313" key="6">
    <source>
        <dbReference type="Proteomes" id="UP000287247"/>
    </source>
</evidence>
<comment type="similarity">
    <text evidence="1">Belongs to the glutaminase family.</text>
</comment>
<comment type="caution">
    <text evidence="5">The sequence shown here is derived from an EMBL/GenBank/DDBJ whole genome shotgun (WGS) entry which is preliminary data.</text>
</comment>
<evidence type="ECO:0000256" key="4">
    <source>
        <dbReference type="ARBA" id="ARBA00049534"/>
    </source>
</evidence>
<dbReference type="EMBL" id="BDQK01000001">
    <property type="protein sequence ID" value="GBF78807.1"/>
    <property type="molecule type" value="Genomic_DNA"/>
</dbReference>
<evidence type="ECO:0000256" key="2">
    <source>
        <dbReference type="ARBA" id="ARBA00012918"/>
    </source>
</evidence>
<proteinExistence type="inferred from homology"/>
<evidence type="ECO:0000256" key="3">
    <source>
        <dbReference type="ARBA" id="ARBA00022801"/>
    </source>
</evidence>
<dbReference type="Pfam" id="PF04960">
    <property type="entry name" value="Glutaminase"/>
    <property type="match status" value="1"/>
</dbReference>
<dbReference type="InterPro" id="IPR012338">
    <property type="entry name" value="Beta-lactam/transpept-like"/>
</dbReference>
<protein>
    <recommendedName>
        <fullName evidence="2">glutaminase</fullName>
        <ecNumber evidence="2">3.5.1.2</ecNumber>
    </recommendedName>
</protein>
<gene>
    <name evidence="5" type="ORF">AsFPU1_0197</name>
</gene>